<reference evidence="8" key="3">
    <citation type="submission" date="2025-04" db="UniProtKB">
        <authorList>
            <consortium name="RefSeq"/>
        </authorList>
    </citation>
    <scope>IDENTIFICATION</scope>
    <source>
        <strain evidence="8">CBS 781.70</strain>
    </source>
</reference>
<gene>
    <name evidence="6 8" type="ORF">P152DRAFT_470251</name>
</gene>
<proteinExistence type="inferred from homology"/>
<dbReference type="GO" id="GO:0016846">
    <property type="term" value="F:carbon-sulfur lyase activity"/>
    <property type="evidence" value="ECO:0007669"/>
    <property type="project" value="InterPro"/>
</dbReference>
<evidence type="ECO:0000313" key="7">
    <source>
        <dbReference type="Proteomes" id="UP000504638"/>
    </source>
</evidence>
<dbReference type="SUPFAM" id="SSF51316">
    <property type="entry name" value="Mss4-like"/>
    <property type="match status" value="1"/>
</dbReference>
<accession>A0A6G1GE76</accession>
<dbReference type="PROSITE" id="PS51891">
    <property type="entry name" value="CENP_V_GFA"/>
    <property type="match status" value="1"/>
</dbReference>
<evidence type="ECO:0000313" key="6">
    <source>
        <dbReference type="EMBL" id="KAF1816206.1"/>
    </source>
</evidence>
<keyword evidence="4" id="KW-0456">Lyase</keyword>
<reference evidence="8" key="2">
    <citation type="submission" date="2020-04" db="EMBL/GenBank/DDBJ databases">
        <authorList>
            <consortium name="NCBI Genome Project"/>
        </authorList>
    </citation>
    <scope>NUCLEOTIDE SEQUENCE</scope>
    <source>
        <strain evidence="8">CBS 781.70</strain>
    </source>
</reference>
<dbReference type="Pfam" id="PF04828">
    <property type="entry name" value="GFA"/>
    <property type="match status" value="1"/>
</dbReference>
<dbReference type="InterPro" id="IPR011057">
    <property type="entry name" value="Mss4-like_sf"/>
</dbReference>
<comment type="similarity">
    <text evidence="1">Belongs to the Gfa family.</text>
</comment>
<evidence type="ECO:0000259" key="5">
    <source>
        <dbReference type="PROSITE" id="PS51891"/>
    </source>
</evidence>
<organism evidence="6">
    <name type="scientific">Eremomyces bilateralis CBS 781.70</name>
    <dbReference type="NCBI Taxonomy" id="1392243"/>
    <lineage>
        <taxon>Eukaryota</taxon>
        <taxon>Fungi</taxon>
        <taxon>Dikarya</taxon>
        <taxon>Ascomycota</taxon>
        <taxon>Pezizomycotina</taxon>
        <taxon>Dothideomycetes</taxon>
        <taxon>Dothideomycetes incertae sedis</taxon>
        <taxon>Eremomycetales</taxon>
        <taxon>Eremomycetaceae</taxon>
        <taxon>Eremomyces</taxon>
    </lineage>
</organism>
<dbReference type="InterPro" id="IPR006913">
    <property type="entry name" value="CENP-V/GFA"/>
</dbReference>
<feature type="domain" description="CENP-V/GFA" evidence="5">
    <location>
        <begin position="9"/>
        <end position="132"/>
    </location>
</feature>
<dbReference type="PANTHER" id="PTHR33337">
    <property type="entry name" value="GFA DOMAIN-CONTAINING PROTEIN"/>
    <property type="match status" value="1"/>
</dbReference>
<evidence type="ECO:0000313" key="8">
    <source>
        <dbReference type="RefSeq" id="XP_033537837.1"/>
    </source>
</evidence>
<evidence type="ECO:0000256" key="1">
    <source>
        <dbReference type="ARBA" id="ARBA00005495"/>
    </source>
</evidence>
<protein>
    <recommendedName>
        <fullName evidence="5">CENP-V/GFA domain-containing protein</fullName>
    </recommendedName>
</protein>
<dbReference type="Gene3D" id="3.90.1590.10">
    <property type="entry name" value="glutathione-dependent formaldehyde- activating enzyme (gfa)"/>
    <property type="match status" value="1"/>
</dbReference>
<name>A0A6G1GE76_9PEZI</name>
<evidence type="ECO:0000256" key="2">
    <source>
        <dbReference type="ARBA" id="ARBA00022723"/>
    </source>
</evidence>
<dbReference type="GeneID" id="54421527"/>
<dbReference type="OrthoDB" id="6329284at2759"/>
<reference evidence="6 8" key="1">
    <citation type="submission" date="2020-01" db="EMBL/GenBank/DDBJ databases">
        <authorList>
            <consortium name="DOE Joint Genome Institute"/>
            <person name="Haridas S."/>
            <person name="Albert R."/>
            <person name="Binder M."/>
            <person name="Bloem J."/>
            <person name="Labutti K."/>
            <person name="Salamov A."/>
            <person name="Andreopoulos B."/>
            <person name="Baker S.E."/>
            <person name="Barry K."/>
            <person name="Bills G."/>
            <person name="Bluhm B.H."/>
            <person name="Cannon C."/>
            <person name="Castanera R."/>
            <person name="Culley D.E."/>
            <person name="Daum C."/>
            <person name="Ezra D."/>
            <person name="Gonzalez J.B."/>
            <person name="Henrissat B."/>
            <person name="Kuo A."/>
            <person name="Liang C."/>
            <person name="Lipzen A."/>
            <person name="Lutzoni F."/>
            <person name="Magnuson J."/>
            <person name="Mondo S."/>
            <person name="Nolan M."/>
            <person name="Ohm R."/>
            <person name="Pangilinan J."/>
            <person name="Park H.-J."/>
            <person name="Ramirez L."/>
            <person name="Alfaro M."/>
            <person name="Sun H."/>
            <person name="Tritt A."/>
            <person name="Yoshinaga Y."/>
            <person name="Zwiers L.-H."/>
            <person name="Turgeon B.G."/>
            <person name="Goodwin S.B."/>
            <person name="Spatafora J.W."/>
            <person name="Crous P.W."/>
            <person name="Grigoriev I.V."/>
        </authorList>
    </citation>
    <scope>NUCLEOTIDE SEQUENCE</scope>
    <source>
        <strain evidence="6 8">CBS 781.70</strain>
    </source>
</reference>
<dbReference type="GO" id="GO:0046872">
    <property type="term" value="F:metal ion binding"/>
    <property type="evidence" value="ECO:0007669"/>
    <property type="project" value="UniProtKB-KW"/>
</dbReference>
<dbReference type="PANTHER" id="PTHR33337:SF40">
    <property type="entry name" value="CENP-V_GFA DOMAIN-CONTAINING PROTEIN-RELATED"/>
    <property type="match status" value="1"/>
</dbReference>
<dbReference type="Proteomes" id="UP000504638">
    <property type="component" value="Unplaced"/>
</dbReference>
<keyword evidence="2" id="KW-0479">Metal-binding</keyword>
<keyword evidence="3" id="KW-0862">Zinc</keyword>
<dbReference type="AlphaFoldDB" id="A0A6G1GE76"/>
<evidence type="ECO:0000256" key="4">
    <source>
        <dbReference type="ARBA" id="ARBA00023239"/>
    </source>
</evidence>
<evidence type="ECO:0000256" key="3">
    <source>
        <dbReference type="ARBA" id="ARBA00022833"/>
    </source>
</evidence>
<dbReference type="RefSeq" id="XP_033537837.1">
    <property type="nucleotide sequence ID" value="XM_033680957.1"/>
</dbReference>
<dbReference type="EMBL" id="ML975150">
    <property type="protein sequence ID" value="KAF1816206.1"/>
    <property type="molecule type" value="Genomic_DNA"/>
</dbReference>
<sequence>MSHPQPQTITGGCLCEAIRYTITSEAGEWPPPKNAICLCTMCRKHSGALIPVAATIPTKNVSPPLQRNPAFKLYRSSTVAQRGFCIHCGSSICFLYDDSADTEMWLGTLDEEVFCGGKVPGTEVTTKHGTWCERKGGVSKEIRRRAGGIFMENGIDGVTDWIAGPKYWNHWGGGKEPFTGTVDEMKKRMA</sequence>
<keyword evidence="7" id="KW-1185">Reference proteome</keyword>